<evidence type="ECO:0000313" key="3">
    <source>
        <dbReference type="Proteomes" id="UP000593577"/>
    </source>
</evidence>
<evidence type="ECO:0000313" key="2">
    <source>
        <dbReference type="EMBL" id="MBA0701747.1"/>
    </source>
</evidence>
<name>A0A7J8YQC7_GOSAI</name>
<sequence>TKLLGPFLKLAVCIFLPVVLILWVVVGIVGSILGGILYGFLSPMFATFDAVGEGKTNVFIHCFYDGTWSTIKGSFTVVKDFKDVCVHSYYSFMEELRQKDGQYYEIRLAVKFSLPILSHVVVMAKSIIYLIQKSFITKEHYGLSNP</sequence>
<keyword evidence="1" id="KW-0472">Membrane</keyword>
<reference evidence="2 3" key="1">
    <citation type="journal article" date="2019" name="Genome Biol. Evol.">
        <title>Insights into the evolution of the New World diploid cottons (Gossypium, subgenus Houzingenia) based on genome sequencing.</title>
        <authorList>
            <person name="Grover C.E."/>
            <person name="Arick M.A. 2nd"/>
            <person name="Thrash A."/>
            <person name="Conover J.L."/>
            <person name="Sanders W.S."/>
            <person name="Peterson D.G."/>
            <person name="Frelichowski J.E."/>
            <person name="Scheffler J.A."/>
            <person name="Scheffler B.E."/>
            <person name="Wendel J.F."/>
        </authorList>
    </citation>
    <scope>NUCLEOTIDE SEQUENCE [LARGE SCALE GENOMIC DNA]</scope>
    <source>
        <strain evidence="2">185</strain>
        <tissue evidence="2">Leaf</tissue>
    </source>
</reference>
<keyword evidence="1" id="KW-1133">Transmembrane helix</keyword>
<dbReference type="InterPro" id="IPR040229">
    <property type="entry name" value="At3g27390-like"/>
</dbReference>
<dbReference type="Proteomes" id="UP000593577">
    <property type="component" value="Unassembled WGS sequence"/>
</dbReference>
<keyword evidence="1" id="KW-0812">Transmembrane</keyword>
<comment type="caution">
    <text evidence="2">The sequence shown here is derived from an EMBL/GenBank/DDBJ whole genome shotgun (WGS) entry which is preliminary data.</text>
</comment>
<evidence type="ECO:0000256" key="1">
    <source>
        <dbReference type="SAM" id="Phobius"/>
    </source>
</evidence>
<accession>A0A7J8YQC7</accession>
<keyword evidence="3" id="KW-1185">Reference proteome</keyword>
<dbReference type="EMBL" id="JABFAA010337307">
    <property type="protein sequence ID" value="MBA0701747.1"/>
    <property type="molecule type" value="Genomic_DNA"/>
</dbReference>
<dbReference type="AlphaFoldDB" id="A0A7J8YQC7"/>
<dbReference type="PANTHER" id="PTHR31133:SF3">
    <property type="entry name" value="TRANSMEMBRANE PROTEIN"/>
    <property type="match status" value="1"/>
</dbReference>
<gene>
    <name evidence="2" type="ORF">Goari_026884</name>
</gene>
<feature type="non-terminal residue" evidence="2">
    <location>
        <position position="1"/>
    </location>
</feature>
<feature type="transmembrane region" description="Helical" evidence="1">
    <location>
        <begin position="12"/>
        <end position="41"/>
    </location>
</feature>
<organism evidence="2 3">
    <name type="scientific">Gossypium aridum</name>
    <name type="common">American cotton</name>
    <name type="synonym">Erioxylum aridum</name>
    <dbReference type="NCBI Taxonomy" id="34290"/>
    <lineage>
        <taxon>Eukaryota</taxon>
        <taxon>Viridiplantae</taxon>
        <taxon>Streptophyta</taxon>
        <taxon>Embryophyta</taxon>
        <taxon>Tracheophyta</taxon>
        <taxon>Spermatophyta</taxon>
        <taxon>Magnoliopsida</taxon>
        <taxon>eudicotyledons</taxon>
        <taxon>Gunneridae</taxon>
        <taxon>Pentapetalae</taxon>
        <taxon>rosids</taxon>
        <taxon>malvids</taxon>
        <taxon>Malvales</taxon>
        <taxon>Malvaceae</taxon>
        <taxon>Malvoideae</taxon>
        <taxon>Gossypium</taxon>
    </lineage>
</organism>
<proteinExistence type="predicted"/>
<dbReference type="PANTHER" id="PTHR31133">
    <property type="entry name" value="MEMBRANE PROTEIN"/>
    <property type="match status" value="1"/>
</dbReference>
<protein>
    <submittedName>
        <fullName evidence="2">Uncharacterized protein</fullName>
    </submittedName>
</protein>